<comment type="caution">
    <text evidence="1">The sequence shown here is derived from an EMBL/GenBank/DDBJ whole genome shotgun (WGS) entry which is preliminary data.</text>
</comment>
<organism evidence="1 2">
    <name type="scientific">Melipona bicolor</name>
    <dbReference type="NCBI Taxonomy" id="60889"/>
    <lineage>
        <taxon>Eukaryota</taxon>
        <taxon>Metazoa</taxon>
        <taxon>Ecdysozoa</taxon>
        <taxon>Arthropoda</taxon>
        <taxon>Hexapoda</taxon>
        <taxon>Insecta</taxon>
        <taxon>Pterygota</taxon>
        <taxon>Neoptera</taxon>
        <taxon>Endopterygota</taxon>
        <taxon>Hymenoptera</taxon>
        <taxon>Apocrita</taxon>
        <taxon>Aculeata</taxon>
        <taxon>Apoidea</taxon>
        <taxon>Anthophila</taxon>
        <taxon>Apidae</taxon>
        <taxon>Melipona</taxon>
    </lineage>
</organism>
<dbReference type="EMBL" id="JAHYIQ010000013">
    <property type="protein sequence ID" value="KAK1126875.1"/>
    <property type="molecule type" value="Genomic_DNA"/>
</dbReference>
<evidence type="ECO:0000313" key="2">
    <source>
        <dbReference type="Proteomes" id="UP001177670"/>
    </source>
</evidence>
<keyword evidence="2" id="KW-1185">Reference proteome</keyword>
<protein>
    <submittedName>
        <fullName evidence="1">Uncharacterized protein</fullName>
    </submittedName>
</protein>
<accession>A0AA40KNM1</accession>
<proteinExistence type="predicted"/>
<dbReference type="AlphaFoldDB" id="A0AA40KNM1"/>
<name>A0AA40KNM1_9HYME</name>
<gene>
    <name evidence="1" type="ORF">K0M31_004496</name>
</gene>
<reference evidence="1" key="1">
    <citation type="submission" date="2021-10" db="EMBL/GenBank/DDBJ databases">
        <title>Melipona bicolor Genome sequencing and assembly.</title>
        <authorList>
            <person name="Araujo N.S."/>
            <person name="Arias M.C."/>
        </authorList>
    </citation>
    <scope>NUCLEOTIDE SEQUENCE</scope>
    <source>
        <strain evidence="1">USP_2M_L1-L4_2017</strain>
        <tissue evidence="1">Whole body</tissue>
    </source>
</reference>
<evidence type="ECO:0000313" key="1">
    <source>
        <dbReference type="EMBL" id="KAK1126875.1"/>
    </source>
</evidence>
<sequence length="173" mass="18781">MVSLARVRLEPPPHLAFGLAASSRPDRFYTFVSPTQRETTSERAHGTVDPACGRELSAAHSTAAAETIGPEEEGKMARGDAIARSRSSLVTDVCSRDRTRRSSNRFNGFLVSSRGVSHASEDAARELDHCSVIKYSAQEPDRSSASAISGKDLGRFRPGRFLFSARRSNEAVI</sequence>
<dbReference type="Proteomes" id="UP001177670">
    <property type="component" value="Unassembled WGS sequence"/>
</dbReference>